<evidence type="ECO:0000313" key="1">
    <source>
        <dbReference type="EMBL" id="RDU21999.1"/>
    </source>
</evidence>
<keyword evidence="2" id="KW-1185">Reference proteome</keyword>
<dbReference type="CDD" id="cd11579">
    <property type="entry name" value="Glyco_tran_WbsX"/>
    <property type="match status" value="1"/>
</dbReference>
<evidence type="ECO:0000313" key="2">
    <source>
        <dbReference type="Proteomes" id="UP000255036"/>
    </source>
</evidence>
<sequence length="362" mass="43729">MKLIAMYLPQYHRIKENDLWWGNGYTEWEAVKRAVPLFKGHEQPKVPYNKNYYDLSNEDAKTLKWQVDLANEYGIFGFCFYHYWFKDNKQLLEKPMEILLAHPEININYCICWANESWTRTWYGLEQEVLMEQDYGGLKEWENHFNYLLPFFKDTRYIKINEKPVVHIYKSCEIEELSKMKDCWNKLAHENGFPGIYLITANTGGGLERREELVDAYYNFEPGFTLNHRMKFLERLLFGLRIWMKMQLNKLLHKKKIERIIDAKKIYKYMKRELLVYNKPVFKGTYVSWDNTPRRSFKGLYYKNTSPKLFYKSLLDLKRSVGEDEFVYINAWNEWGEGCFLEPDEENGFQYLEMIKRAVEGE</sequence>
<dbReference type="Pfam" id="PF14307">
    <property type="entry name" value="Glyco_tran_WbsX"/>
    <property type="match status" value="1"/>
</dbReference>
<dbReference type="PANTHER" id="PTHR41244">
    <property type="entry name" value="RHAMNAN SYNTHESIS F"/>
    <property type="match status" value="1"/>
</dbReference>
<dbReference type="Proteomes" id="UP000255036">
    <property type="component" value="Unassembled WGS sequence"/>
</dbReference>
<dbReference type="GO" id="GO:0016740">
    <property type="term" value="F:transferase activity"/>
    <property type="evidence" value="ECO:0007669"/>
    <property type="project" value="UniProtKB-KW"/>
</dbReference>
<dbReference type="RefSeq" id="WP_115483162.1">
    <property type="nucleotide sequence ID" value="NZ_QRCT01000050.1"/>
</dbReference>
<comment type="caution">
    <text evidence="1">The sequence shown here is derived from an EMBL/GenBank/DDBJ whole genome shotgun (WGS) entry which is preliminary data.</text>
</comment>
<accession>A0A371AR11</accession>
<reference evidence="1 2" key="1">
    <citation type="submission" date="2018-07" db="EMBL/GenBank/DDBJ databases">
        <title>Anaerosacharophilus polymeroproducens gen. nov. sp. nov., an anaerobic bacterium isolated from salt field.</title>
        <authorList>
            <person name="Kim W."/>
            <person name="Yang S.-H."/>
            <person name="Oh J."/>
            <person name="Lee J.-H."/>
            <person name="Kwon K.K."/>
        </authorList>
    </citation>
    <scope>NUCLEOTIDE SEQUENCE [LARGE SCALE GENOMIC DNA]</scope>
    <source>
        <strain evidence="1 2">MCWD5</strain>
    </source>
</reference>
<proteinExistence type="predicted"/>
<gene>
    <name evidence="1" type="ORF">DWV06_15820</name>
</gene>
<name>A0A371AR11_9FIRM</name>
<dbReference type="EMBL" id="QRCT01000050">
    <property type="protein sequence ID" value="RDU21999.1"/>
    <property type="molecule type" value="Genomic_DNA"/>
</dbReference>
<dbReference type="InterPro" id="IPR032719">
    <property type="entry name" value="WbsX"/>
</dbReference>
<keyword evidence="1" id="KW-0808">Transferase</keyword>
<dbReference type="Gene3D" id="3.20.20.80">
    <property type="entry name" value="Glycosidases"/>
    <property type="match status" value="1"/>
</dbReference>
<dbReference type="AlphaFoldDB" id="A0A371AR11"/>
<dbReference type="OrthoDB" id="9816424at2"/>
<protein>
    <submittedName>
        <fullName evidence="1">Glycosyl transferase</fullName>
    </submittedName>
</protein>
<organism evidence="1 2">
    <name type="scientific">Anaerosacchariphilus polymeriproducens</name>
    <dbReference type="NCBI Taxonomy" id="1812858"/>
    <lineage>
        <taxon>Bacteria</taxon>
        <taxon>Bacillati</taxon>
        <taxon>Bacillota</taxon>
        <taxon>Clostridia</taxon>
        <taxon>Lachnospirales</taxon>
        <taxon>Lachnospiraceae</taxon>
        <taxon>Anaerosacchariphilus</taxon>
    </lineage>
</organism>
<dbReference type="PANTHER" id="PTHR41244:SF1">
    <property type="entry name" value="GLYCOSYLTRANSFERASE"/>
    <property type="match status" value="1"/>
</dbReference>